<reference evidence="1 2" key="2">
    <citation type="journal article" date="2022" name="Mol. Ecol. Resour.">
        <title>The genomes of chicory, endive, great burdock and yacon provide insights into Asteraceae paleo-polyploidization history and plant inulin production.</title>
        <authorList>
            <person name="Fan W."/>
            <person name="Wang S."/>
            <person name="Wang H."/>
            <person name="Wang A."/>
            <person name="Jiang F."/>
            <person name="Liu H."/>
            <person name="Zhao H."/>
            <person name="Xu D."/>
            <person name="Zhang Y."/>
        </authorList>
    </citation>
    <scope>NUCLEOTIDE SEQUENCE [LARGE SCALE GENOMIC DNA]</scope>
    <source>
        <strain evidence="2">cv. Punajuju</strain>
        <tissue evidence="1">Leaves</tissue>
    </source>
</reference>
<dbReference type="EMBL" id="CM042012">
    <property type="protein sequence ID" value="KAI3752755.1"/>
    <property type="molecule type" value="Genomic_DNA"/>
</dbReference>
<sequence length="183" mass="20314">MAEAMAVHRTWILDEDSVLGSEEEYPNWAGKLLWIMTELALIGDDIHEVIGSAIALKILIIEFYPVGLVSSSPPSIGKLYSILPFRWKELLRAINVRLATVKKDLVAACVRAESAGFNHETVSDLNCLPIGLDGLGLGLILHEKALGKFFEARYLHIKTKHHLKEPYESLEEPLVSLDSALDV</sequence>
<name>A0ACB9E240_CICIN</name>
<organism evidence="1 2">
    <name type="scientific">Cichorium intybus</name>
    <name type="common">Chicory</name>
    <dbReference type="NCBI Taxonomy" id="13427"/>
    <lineage>
        <taxon>Eukaryota</taxon>
        <taxon>Viridiplantae</taxon>
        <taxon>Streptophyta</taxon>
        <taxon>Embryophyta</taxon>
        <taxon>Tracheophyta</taxon>
        <taxon>Spermatophyta</taxon>
        <taxon>Magnoliopsida</taxon>
        <taxon>eudicotyledons</taxon>
        <taxon>Gunneridae</taxon>
        <taxon>Pentapetalae</taxon>
        <taxon>asterids</taxon>
        <taxon>campanulids</taxon>
        <taxon>Asterales</taxon>
        <taxon>Asteraceae</taxon>
        <taxon>Cichorioideae</taxon>
        <taxon>Cichorieae</taxon>
        <taxon>Cichoriinae</taxon>
        <taxon>Cichorium</taxon>
    </lineage>
</organism>
<evidence type="ECO:0000313" key="2">
    <source>
        <dbReference type="Proteomes" id="UP001055811"/>
    </source>
</evidence>
<evidence type="ECO:0000313" key="1">
    <source>
        <dbReference type="EMBL" id="KAI3752755.1"/>
    </source>
</evidence>
<comment type="caution">
    <text evidence="1">The sequence shown here is derived from an EMBL/GenBank/DDBJ whole genome shotgun (WGS) entry which is preliminary data.</text>
</comment>
<gene>
    <name evidence="1" type="ORF">L2E82_24792</name>
</gene>
<dbReference type="Proteomes" id="UP001055811">
    <property type="component" value="Linkage Group LG04"/>
</dbReference>
<accession>A0ACB9E240</accession>
<proteinExistence type="predicted"/>
<reference evidence="2" key="1">
    <citation type="journal article" date="2022" name="Mol. Ecol. Resour.">
        <title>The genomes of chicory, endive, great burdock and yacon provide insights into Asteraceae palaeo-polyploidization history and plant inulin production.</title>
        <authorList>
            <person name="Fan W."/>
            <person name="Wang S."/>
            <person name="Wang H."/>
            <person name="Wang A."/>
            <person name="Jiang F."/>
            <person name="Liu H."/>
            <person name="Zhao H."/>
            <person name="Xu D."/>
            <person name="Zhang Y."/>
        </authorList>
    </citation>
    <scope>NUCLEOTIDE SEQUENCE [LARGE SCALE GENOMIC DNA]</scope>
    <source>
        <strain evidence="2">cv. Punajuju</strain>
    </source>
</reference>
<protein>
    <submittedName>
        <fullName evidence="1">Uncharacterized protein</fullName>
    </submittedName>
</protein>
<keyword evidence="2" id="KW-1185">Reference proteome</keyword>